<keyword evidence="1" id="KW-0175">Coiled coil</keyword>
<dbReference type="AlphaFoldDB" id="A0A2M6Z3L1"/>
<reference evidence="3" key="1">
    <citation type="submission" date="2017-09" db="EMBL/GenBank/DDBJ databases">
        <title>Depth-based differentiation of microbial function through sediment-hosted aquifers and enrichment of novel symbionts in the deep terrestrial subsurface.</title>
        <authorList>
            <person name="Probst A.J."/>
            <person name="Ladd B."/>
            <person name="Jarett J.K."/>
            <person name="Geller-Mcgrath D.E."/>
            <person name="Sieber C.M.K."/>
            <person name="Emerson J.B."/>
            <person name="Anantharaman K."/>
            <person name="Thomas B.C."/>
            <person name="Malmstrom R."/>
            <person name="Stieglmeier M."/>
            <person name="Klingl A."/>
            <person name="Woyke T."/>
            <person name="Ryan C.M."/>
            <person name="Banfield J.F."/>
        </authorList>
    </citation>
    <scope>NUCLEOTIDE SEQUENCE [LARGE SCALE GENOMIC DNA]</scope>
</reference>
<evidence type="ECO:0000313" key="3">
    <source>
        <dbReference type="Proteomes" id="UP000228777"/>
    </source>
</evidence>
<feature type="coiled-coil region" evidence="1">
    <location>
        <begin position="346"/>
        <end position="376"/>
    </location>
</feature>
<evidence type="ECO:0000256" key="1">
    <source>
        <dbReference type="SAM" id="Coils"/>
    </source>
</evidence>
<proteinExistence type="predicted"/>
<accession>A0A2M6Z3L1</accession>
<name>A0A2M6Z3L1_9BACT</name>
<dbReference type="EMBL" id="PEWP01000019">
    <property type="protein sequence ID" value="PIU46998.1"/>
    <property type="molecule type" value="Genomic_DNA"/>
</dbReference>
<protein>
    <submittedName>
        <fullName evidence="2">Uncharacterized protein</fullName>
    </submittedName>
</protein>
<organism evidence="2 3">
    <name type="scientific">bacterium (Candidatus Gribaldobacteria) CG07_land_8_20_14_0_80_33_18</name>
    <dbReference type="NCBI Taxonomy" id="2014272"/>
    <lineage>
        <taxon>Bacteria</taxon>
        <taxon>Candidatus Gribaldobacteria</taxon>
    </lineage>
</organism>
<evidence type="ECO:0000313" key="2">
    <source>
        <dbReference type="EMBL" id="PIU46998.1"/>
    </source>
</evidence>
<dbReference type="Proteomes" id="UP000228777">
    <property type="component" value="Unassembled WGS sequence"/>
</dbReference>
<gene>
    <name evidence="2" type="ORF">COS93_01145</name>
</gene>
<sequence>MNNLFQKKYIKTPIVFLVIFSLLFQSIPLIRTKAARQEPIKVKYPDFCEVQVSSPEKLLPTEAFQQACYVLKQIYDTAANEVYLAERITASTRIWPEDASKTNEIQGESCFPMFNCKTTCLLSFPQLNYKIDIIDIIISIFGTGGIAVINNIIKVMGLVTGSGWFKTIMDIINIVNQVKTCLEGIGNIADSLNDTISGVNLLITTIGDINDRIADLQTKENFWDKLANFENSLTSSTEKVAEIAAEIDTINDKKVEKMVEEMADSLGWDREKLKLILQKADEIGLFFILYLFHEGIEPCDSHCQYRLLRSYDNVNSYYLAHNDIGVRKLIYILLNTPPWSDQSANLMKAINIKKEANKAKDDVQKEIAKRDEERKQRAIIAENFIYGLNEENDNGYFLICLSKMTHTTPNQRDCGYKWCEIAHDALKQKIDNLASKLYEIENILKNFYDKNPGKFPNTTEIMCSLKDKIREAISKIDELNNEASYIDSIPKCPDNNRDCGSLFDVGCGLNAKVYDWWPRGIDGQARANLAATANALKDQLNDILKKIGDPEGDPEYNYLKSKQFTEKINDMLNIDKLLEEKDFDPIKFRDEELDKGFVGGVNDYYRDYIDTNKTKNKNIYNKLHEVIALLTNLRIFQEYMICVQVIGEDGKPIPCPQPPPDTKEQVIEKLKKLIPEKEKLSKLKEDYEKLLEDLWRGGGIEDITGKTVCQLKDDRDLENILEVSGIKNSLNSIVNKLSELNETINIDVNFDYVGERVASTIEQINGIKSGLNSKKDTFINKYNIQEDELNEMIKELDELIPKIKEFKQYLTDALAVLRGLGLLKDINDLYNAIAKVIKGTKGFIKGIKDTINCFKGIFTSTEQVNIGGQTFGVDWTKTYHCYPAKGVYNDWQGDFQGEIDCPAINDIFKRVGLDLNICEGETTKTTATTTAATTAAWHMGGKVCPDISSLVSELVSNYFAMTYGATLSGGGRTKGMLHQIINLKKQDPEIEKIEAKANEIIGSTASLQIWSRILAGRAAKCFCGESYCKIASNIAKCFENDKFSDNTSVKDFLEKYEIIALLAGLNESVCGSLIEIIKGIGKWFDPNFNISDSYWQNYCLWPNFLYFVNGWNRYFDPLILDPFSSTNCLTTWFLFSPTVEGLAKKLEEEITK</sequence>
<comment type="caution">
    <text evidence="2">The sequence shown here is derived from an EMBL/GenBank/DDBJ whole genome shotgun (WGS) entry which is preliminary data.</text>
</comment>